<dbReference type="PANTHER" id="PTHR43687">
    <property type="entry name" value="ADENYLYLSULFATE REDUCTASE, BETA SUBUNIT"/>
    <property type="match status" value="1"/>
</dbReference>
<sequence>MSDWKRSGVCLCHSSTTTGSDFCLRAGVRKHNSAVDVYHSTAGEAALPLLGLCEVAIEERKSDQRTHILILHTEAGHSDVSQAEWFNKSAWVHAVQICNLERIGHVDLLLALALGFDFVFLQKLPFEHGAADQSKEVELAQMMGGEERLELFVSQLELRNSMAKLPRTGGRWPYRRPVPGPNRRATARACATVLMPGVHQPLNLPQDAPYGTVELDLSACTMCQSCVWLCPTDALSIGEHKCELVFVESRCIQCGMCQSICPEDALKLRPRIDPKPSADTQQVLHQVEPFRCTSCGVPFVAKSMMDRLLARIWGRKGVRASEEVQELIPLCHSCQIQKQQGGNTKPAPLMIKPRQVSRQLL</sequence>
<evidence type="ECO:0000256" key="2">
    <source>
        <dbReference type="ARBA" id="ARBA00022723"/>
    </source>
</evidence>
<dbReference type="PANTHER" id="PTHR43687:SF4">
    <property type="entry name" value="BLR5484 PROTEIN"/>
    <property type="match status" value="1"/>
</dbReference>
<proteinExistence type="predicted"/>
<keyword evidence="2" id="KW-0479">Metal-binding</keyword>
<dbReference type="AlphaFoldDB" id="A0A6L6WHV8"/>
<gene>
    <name evidence="6" type="ORF">GO984_16450</name>
</gene>
<dbReference type="Pfam" id="PF12838">
    <property type="entry name" value="Fer4_7"/>
    <property type="match status" value="1"/>
</dbReference>
<evidence type="ECO:0000313" key="7">
    <source>
        <dbReference type="Proteomes" id="UP000478892"/>
    </source>
</evidence>
<keyword evidence="7" id="KW-1185">Reference proteome</keyword>
<dbReference type="Gene3D" id="3.30.70.20">
    <property type="match status" value="1"/>
</dbReference>
<keyword evidence="3" id="KW-0408">Iron</keyword>
<reference evidence="6 7" key="1">
    <citation type="submission" date="2019-12" db="EMBL/GenBank/DDBJ databases">
        <authorList>
            <person name="Zhang Y.-J."/>
        </authorList>
    </citation>
    <scope>NUCLEOTIDE SEQUENCE [LARGE SCALE GENOMIC DNA]</scope>
    <source>
        <strain evidence="6 7">CY05</strain>
    </source>
</reference>
<protein>
    <submittedName>
        <fullName evidence="6">4Fe-4S dicluster domain-containing protein</fullName>
    </submittedName>
</protein>
<dbReference type="PROSITE" id="PS51379">
    <property type="entry name" value="4FE4S_FER_2"/>
    <property type="match status" value="2"/>
</dbReference>
<name>A0A6L6WHV8_9RHOB</name>
<comment type="caution">
    <text evidence="6">The sequence shown here is derived from an EMBL/GenBank/DDBJ whole genome shotgun (WGS) entry which is preliminary data.</text>
</comment>
<organism evidence="6 7">
    <name type="scientific">Parasedimentitalea huanghaiensis</name>
    <dbReference type="NCBI Taxonomy" id="2682100"/>
    <lineage>
        <taxon>Bacteria</taxon>
        <taxon>Pseudomonadati</taxon>
        <taxon>Pseudomonadota</taxon>
        <taxon>Alphaproteobacteria</taxon>
        <taxon>Rhodobacterales</taxon>
        <taxon>Paracoccaceae</taxon>
        <taxon>Parasedimentitalea</taxon>
    </lineage>
</organism>
<dbReference type="EMBL" id="WQLV01000011">
    <property type="protein sequence ID" value="MVO17406.1"/>
    <property type="molecule type" value="Genomic_DNA"/>
</dbReference>
<evidence type="ECO:0000313" key="6">
    <source>
        <dbReference type="EMBL" id="MVO17406.1"/>
    </source>
</evidence>
<dbReference type="InterPro" id="IPR017896">
    <property type="entry name" value="4Fe4S_Fe-S-bd"/>
</dbReference>
<dbReference type="GO" id="GO:0051539">
    <property type="term" value="F:4 iron, 4 sulfur cluster binding"/>
    <property type="evidence" value="ECO:0007669"/>
    <property type="project" value="UniProtKB-KW"/>
</dbReference>
<dbReference type="Proteomes" id="UP000478892">
    <property type="component" value="Unassembled WGS sequence"/>
</dbReference>
<dbReference type="GO" id="GO:0046872">
    <property type="term" value="F:metal ion binding"/>
    <property type="evidence" value="ECO:0007669"/>
    <property type="project" value="UniProtKB-KW"/>
</dbReference>
<evidence type="ECO:0000256" key="1">
    <source>
        <dbReference type="ARBA" id="ARBA00022485"/>
    </source>
</evidence>
<feature type="domain" description="4Fe-4S ferredoxin-type" evidence="5">
    <location>
        <begin position="242"/>
        <end position="271"/>
    </location>
</feature>
<dbReference type="Pfam" id="PF00037">
    <property type="entry name" value="Fer4"/>
    <property type="match status" value="1"/>
</dbReference>
<dbReference type="PROSITE" id="PS00198">
    <property type="entry name" value="4FE4S_FER_1"/>
    <property type="match status" value="2"/>
</dbReference>
<accession>A0A6L6WHV8</accession>
<keyword evidence="1" id="KW-0004">4Fe-4S</keyword>
<evidence type="ECO:0000256" key="4">
    <source>
        <dbReference type="ARBA" id="ARBA00023014"/>
    </source>
</evidence>
<dbReference type="RefSeq" id="WP_157023715.1">
    <property type="nucleotide sequence ID" value="NZ_WQLV01000011.1"/>
</dbReference>
<dbReference type="SUPFAM" id="SSF54862">
    <property type="entry name" value="4Fe-4S ferredoxins"/>
    <property type="match status" value="1"/>
</dbReference>
<evidence type="ECO:0000259" key="5">
    <source>
        <dbReference type="PROSITE" id="PS51379"/>
    </source>
</evidence>
<dbReference type="InterPro" id="IPR017900">
    <property type="entry name" value="4Fe4S_Fe_S_CS"/>
</dbReference>
<feature type="domain" description="4Fe-4S ferredoxin-type" evidence="5">
    <location>
        <begin position="211"/>
        <end position="240"/>
    </location>
</feature>
<dbReference type="InterPro" id="IPR050572">
    <property type="entry name" value="Fe-S_Ferredoxin"/>
</dbReference>
<evidence type="ECO:0000256" key="3">
    <source>
        <dbReference type="ARBA" id="ARBA00023004"/>
    </source>
</evidence>
<keyword evidence="4" id="KW-0411">Iron-sulfur</keyword>